<dbReference type="AlphaFoldDB" id="A0A2S4W0G6"/>
<protein>
    <recommendedName>
        <fullName evidence="3">DUF4218 domain-containing protein</fullName>
    </recommendedName>
</protein>
<reference evidence="2" key="3">
    <citation type="journal article" date="2018" name="Mol. Plant Microbe Interact.">
        <title>Genome sequence resources for the wheat stripe rust pathogen (Puccinia striiformis f. sp. tritici) and the barley stripe rust pathogen (Puccinia striiformis f. sp. hordei).</title>
        <authorList>
            <person name="Xia C."/>
            <person name="Wang M."/>
            <person name="Yin C."/>
            <person name="Cornejo O.E."/>
            <person name="Hulbert S.H."/>
            <person name="Chen X."/>
        </authorList>
    </citation>
    <scope>NUCLEOTIDE SEQUENCE [LARGE SCALE GENOMIC DNA]</scope>
    <source>
        <strain evidence="2">93TX-2</strain>
    </source>
</reference>
<organism evidence="1 2">
    <name type="scientific">Puccinia striiformis</name>
    <dbReference type="NCBI Taxonomy" id="27350"/>
    <lineage>
        <taxon>Eukaryota</taxon>
        <taxon>Fungi</taxon>
        <taxon>Dikarya</taxon>
        <taxon>Basidiomycota</taxon>
        <taxon>Pucciniomycotina</taxon>
        <taxon>Pucciniomycetes</taxon>
        <taxon>Pucciniales</taxon>
        <taxon>Pucciniaceae</taxon>
        <taxon>Puccinia</taxon>
    </lineage>
</organism>
<sequence length="392" mass="44977">MHNLLRGLWKWHCQRFWQMDKRVDDSRHAPEEDDVELARPSIPADDEAFRELLLEIEISSSQDKHVPNIPGKEWGGDWVLHPDDETAFDGPMLSKIDSLLKRISIPTWIKRAIPILCKASCGRLEADEWRNLFTIQLPLILPHLWNNGKRSSQSLLHNFAHFVSRVTVALKRAMKATHIESYRHHIHSYVGSCLALFPDTNLAPNHHMVFHLANCLERFGPSRAWWSFLMEQMMAQVLKGQLEITHLTNFGGLSNLRALLQSGDFHPSLKPPIRHIRALLNELFPGENFKWAPSDEWHLSKSPNILATVNSRIRIVANFQKGQEIFSSMKTNKNNCIVALKPEARLKYGMIKQVFLHSRTPPGLPPQTNTRLALELLNPAPTTKNPFTQLDK</sequence>
<accession>A0A2S4W0G6</accession>
<keyword evidence="2" id="KW-1185">Reference proteome</keyword>
<dbReference type="PANTHER" id="PTHR46579">
    <property type="entry name" value="F5/8 TYPE C DOMAIN-CONTAINING PROTEIN-RELATED"/>
    <property type="match status" value="1"/>
</dbReference>
<evidence type="ECO:0000313" key="2">
    <source>
        <dbReference type="Proteomes" id="UP000238274"/>
    </source>
</evidence>
<evidence type="ECO:0000313" key="1">
    <source>
        <dbReference type="EMBL" id="POW15238.1"/>
    </source>
</evidence>
<dbReference type="VEuPathDB" id="FungiDB:PSTT_08434"/>
<dbReference type="EMBL" id="PKSM01000086">
    <property type="protein sequence ID" value="POW15238.1"/>
    <property type="molecule type" value="Genomic_DNA"/>
</dbReference>
<proteinExistence type="predicted"/>
<gene>
    <name evidence="1" type="ORF">PSHT_07153</name>
</gene>
<reference evidence="2" key="2">
    <citation type="journal article" date="2018" name="BMC Genomics">
        <title>Genomic insights into host adaptation between the wheat stripe rust pathogen (Puccinia striiformis f. sp. tritici) and the barley stripe rust pathogen (Puccinia striiformis f. sp. hordei).</title>
        <authorList>
            <person name="Xia C."/>
            <person name="Wang M."/>
            <person name="Yin C."/>
            <person name="Cornejo O.E."/>
            <person name="Hulbert S.H."/>
            <person name="Chen X."/>
        </authorList>
    </citation>
    <scope>NUCLEOTIDE SEQUENCE [LARGE SCALE GENOMIC DNA]</scope>
    <source>
        <strain evidence="2">93TX-2</strain>
    </source>
</reference>
<comment type="caution">
    <text evidence="1">The sequence shown here is derived from an EMBL/GenBank/DDBJ whole genome shotgun (WGS) entry which is preliminary data.</text>
</comment>
<dbReference type="Proteomes" id="UP000238274">
    <property type="component" value="Unassembled WGS sequence"/>
</dbReference>
<dbReference type="VEuPathDB" id="FungiDB:PSHT_07153"/>
<reference evidence="1 2" key="1">
    <citation type="submission" date="2017-12" db="EMBL/GenBank/DDBJ databases">
        <title>Gene loss provides genomic basis for host adaptation in cereal stripe rust fungi.</title>
        <authorList>
            <person name="Xia C."/>
        </authorList>
    </citation>
    <scope>NUCLEOTIDE SEQUENCE [LARGE SCALE GENOMIC DNA]</scope>
    <source>
        <strain evidence="1 2">93TX-2</strain>
    </source>
</reference>
<dbReference type="OrthoDB" id="2506024at2759"/>
<name>A0A2S4W0G6_9BASI</name>
<dbReference type="PANTHER" id="PTHR46579:SF1">
    <property type="entry name" value="F5_8 TYPE C DOMAIN-CONTAINING PROTEIN"/>
    <property type="match status" value="1"/>
</dbReference>
<evidence type="ECO:0008006" key="3">
    <source>
        <dbReference type="Google" id="ProtNLM"/>
    </source>
</evidence>